<feature type="compositionally biased region" description="Basic and acidic residues" evidence="1">
    <location>
        <begin position="223"/>
        <end position="237"/>
    </location>
</feature>
<gene>
    <name evidence="2" type="ORF">CGCSCA2_v010646</name>
</gene>
<feature type="compositionally biased region" description="Basic and acidic residues" evidence="1">
    <location>
        <begin position="248"/>
        <end position="261"/>
    </location>
</feature>
<feature type="region of interest" description="Disordered" evidence="1">
    <location>
        <begin position="215"/>
        <end position="277"/>
    </location>
</feature>
<evidence type="ECO:0000313" key="3">
    <source>
        <dbReference type="Proteomes" id="UP000711996"/>
    </source>
</evidence>
<protein>
    <submittedName>
        <fullName evidence="2">Uncharacterized protein</fullName>
    </submittedName>
</protein>
<dbReference type="EMBL" id="QPMT01000040">
    <property type="protein sequence ID" value="KAF4852156.1"/>
    <property type="molecule type" value="Genomic_DNA"/>
</dbReference>
<comment type="caution">
    <text evidence="2">The sequence shown here is derived from an EMBL/GenBank/DDBJ whole genome shotgun (WGS) entry which is preliminary data.</text>
</comment>
<evidence type="ECO:0000256" key="1">
    <source>
        <dbReference type="SAM" id="MobiDB-lite"/>
    </source>
</evidence>
<organism evidence="2 3">
    <name type="scientific">Colletotrichum siamense</name>
    <name type="common">Anthracnose fungus</name>
    <dbReference type="NCBI Taxonomy" id="690259"/>
    <lineage>
        <taxon>Eukaryota</taxon>
        <taxon>Fungi</taxon>
        <taxon>Dikarya</taxon>
        <taxon>Ascomycota</taxon>
        <taxon>Pezizomycotina</taxon>
        <taxon>Sordariomycetes</taxon>
        <taxon>Hypocreomycetidae</taxon>
        <taxon>Glomerellales</taxon>
        <taxon>Glomerellaceae</taxon>
        <taxon>Colletotrichum</taxon>
        <taxon>Colletotrichum gloeosporioides species complex</taxon>
    </lineage>
</organism>
<proteinExistence type="predicted"/>
<evidence type="ECO:0000313" key="2">
    <source>
        <dbReference type="EMBL" id="KAF4852156.1"/>
    </source>
</evidence>
<dbReference type="Proteomes" id="UP000711996">
    <property type="component" value="Unassembled WGS sequence"/>
</dbReference>
<sequence>MSGSASASHIGVSPIRRKSTFSAWFGRLKPVSEKLFRDGNRALRGTTAKDDGDDGDNKGKDDDDGKDGDSISSPIKEDEKQGKNAARVFLGGSDATQGFAKNDEAAVGVAQSPTIETAAGDRDVCLPHAAAQARILDEASGKEVVGPHAVDLDLAVQLELSERVHLPIEKAQVEKIPLALEGILACAFDDAADELVGQSGEGAVLHGGGGCIGSSDVGDSWSADEKKRVGRRREAESGYRVNEEEDCGRDRDEYAQGEREGRRRAKTEAAVGSGEEG</sequence>
<dbReference type="OrthoDB" id="10354132at2759"/>
<reference evidence="2" key="1">
    <citation type="submission" date="2019-06" db="EMBL/GenBank/DDBJ databases">
        <authorList>
            <person name="Gan P."/>
            <person name="Shirasu K."/>
        </authorList>
    </citation>
    <scope>NUCLEOTIDE SEQUENCE [LARGE SCALE GENOMIC DNA]</scope>
    <source>
        <strain evidence="2">CAD2</strain>
    </source>
</reference>
<keyword evidence="3" id="KW-1185">Reference proteome</keyword>
<name>A0A9P5BTH9_COLSI</name>
<accession>A0A9P5BTH9</accession>
<dbReference type="AlphaFoldDB" id="A0A9P5BTH9"/>
<feature type="compositionally biased region" description="Basic and acidic residues" evidence="1">
    <location>
        <begin position="36"/>
        <end position="82"/>
    </location>
</feature>
<feature type="region of interest" description="Disordered" evidence="1">
    <location>
        <begin position="36"/>
        <end position="83"/>
    </location>
</feature>